<evidence type="ECO:0000256" key="1">
    <source>
        <dbReference type="SAM" id="Phobius"/>
    </source>
</evidence>
<dbReference type="Proteomes" id="UP000245263">
    <property type="component" value="Chromosome 2"/>
</dbReference>
<feature type="domain" description="FecR protein" evidence="2">
    <location>
        <begin position="146"/>
        <end position="246"/>
    </location>
</feature>
<proteinExistence type="predicted"/>
<organism evidence="3 4">
    <name type="scientific">Leptospira kobayashii</name>
    <dbReference type="NCBI Taxonomy" id="1917830"/>
    <lineage>
        <taxon>Bacteria</taxon>
        <taxon>Pseudomonadati</taxon>
        <taxon>Spirochaetota</taxon>
        <taxon>Spirochaetia</taxon>
        <taxon>Leptospirales</taxon>
        <taxon>Leptospiraceae</taxon>
        <taxon>Leptospira</taxon>
    </lineage>
</organism>
<dbReference type="Gene3D" id="2.60.120.1440">
    <property type="match status" value="1"/>
</dbReference>
<dbReference type="EMBL" id="AP025029">
    <property type="protein sequence ID" value="BDA80876.1"/>
    <property type="molecule type" value="Genomic_DNA"/>
</dbReference>
<evidence type="ECO:0000259" key="2">
    <source>
        <dbReference type="Pfam" id="PF04773"/>
    </source>
</evidence>
<dbReference type="Pfam" id="PF04773">
    <property type="entry name" value="FecR"/>
    <property type="match status" value="1"/>
</dbReference>
<evidence type="ECO:0000313" key="3">
    <source>
        <dbReference type="EMBL" id="BDA80876.1"/>
    </source>
</evidence>
<sequence length="355" mass="38976">MKKDLDPNKLKQLESRLAHLSKSTLNREFLSWEELSKKEPKFPDLYMPPKTGQVVVFPGKFKWALGVGGTALFATAASLLFVFFLKDSSSGTDNPSEMAKGAASPPVLFSELLGEIQTSKGNNFLLHLGETVQIALKKGDKIRPGDKILTAENGSVDLDFENKTWIRVASASLVQLTDLKKSDSSAIQTIGIEKGKVLATVGKLKKDSVFQVVSGSYSTIVRGTTFSVSVDENGKQTVSVREGSVEVKNNSQNSEESIYLESLKQVSVSSDKAESVISLGSKEEKELKALHTQVDLARENKLYEEYSRLELVRLEDGTELHGVILGQTDTHLQFEGTDGKIEIPIVKIVETEKIR</sequence>
<keyword evidence="1" id="KW-0812">Transmembrane</keyword>
<name>A0ABN6KLV4_9LEPT</name>
<keyword evidence="1" id="KW-1133">Transmembrane helix</keyword>
<gene>
    <name evidence="3" type="ORF">LPTSP3_g38060</name>
</gene>
<protein>
    <recommendedName>
        <fullName evidence="2">FecR protein domain-containing protein</fullName>
    </recommendedName>
</protein>
<feature type="transmembrane region" description="Helical" evidence="1">
    <location>
        <begin position="63"/>
        <end position="85"/>
    </location>
</feature>
<dbReference type="InterPro" id="IPR006860">
    <property type="entry name" value="FecR"/>
</dbReference>
<keyword evidence="4" id="KW-1185">Reference proteome</keyword>
<dbReference type="RefSeq" id="WP_109022317.1">
    <property type="nucleotide sequence ID" value="NZ_AP025029.1"/>
</dbReference>
<accession>A0ABN6KLV4</accession>
<dbReference type="PANTHER" id="PTHR38731">
    <property type="entry name" value="LIPL45-RELATED LIPOPROTEIN-RELATED"/>
    <property type="match status" value="1"/>
</dbReference>
<keyword evidence="1" id="KW-0472">Membrane</keyword>
<evidence type="ECO:0000313" key="4">
    <source>
        <dbReference type="Proteomes" id="UP000245263"/>
    </source>
</evidence>
<reference evidence="3 4" key="1">
    <citation type="submission" date="2021-08" db="EMBL/GenBank/DDBJ databases">
        <title>Complete genome sequence of Leptospira kobayashii strain E30.</title>
        <authorList>
            <person name="Nakao R."/>
            <person name="Nakamura S."/>
            <person name="Masuzawa T."/>
            <person name="Koizumi N."/>
        </authorList>
    </citation>
    <scope>NUCLEOTIDE SEQUENCE [LARGE SCALE GENOMIC DNA]</scope>
    <source>
        <strain evidence="3 4">E30</strain>
    </source>
</reference>